<dbReference type="Pfam" id="PF13424">
    <property type="entry name" value="TPR_12"/>
    <property type="match status" value="1"/>
</dbReference>
<accession>D2QUF0</accession>
<dbReference type="EMBL" id="CP001769">
    <property type="protein sequence ID" value="ADB42432.1"/>
    <property type="molecule type" value="Genomic_DNA"/>
</dbReference>
<dbReference type="KEGG" id="sli:Slin_6475"/>
<evidence type="ECO:0000313" key="3">
    <source>
        <dbReference type="EMBL" id="ADB42432.1"/>
    </source>
</evidence>
<feature type="signal peptide" evidence="2">
    <location>
        <begin position="1"/>
        <end position="19"/>
    </location>
</feature>
<evidence type="ECO:0008006" key="5">
    <source>
        <dbReference type="Google" id="ProtNLM"/>
    </source>
</evidence>
<dbReference type="eggNOG" id="COG0248">
    <property type="taxonomic scope" value="Bacteria"/>
</dbReference>
<dbReference type="RefSeq" id="WP_012930914.1">
    <property type="nucleotide sequence ID" value="NC_013730.1"/>
</dbReference>
<evidence type="ECO:0000313" key="4">
    <source>
        <dbReference type="Proteomes" id="UP000002028"/>
    </source>
</evidence>
<dbReference type="InterPro" id="IPR019734">
    <property type="entry name" value="TPR_rpt"/>
</dbReference>
<feature type="repeat" description="TPR" evidence="1">
    <location>
        <begin position="70"/>
        <end position="103"/>
    </location>
</feature>
<gene>
    <name evidence="3" type="ordered locus">Slin_6475</name>
</gene>
<dbReference type="STRING" id="504472.Slin_6475"/>
<reference evidence="3 4" key="1">
    <citation type="journal article" date="2010" name="Stand. Genomic Sci.">
        <title>Complete genome sequence of Spirosoma linguale type strain (1).</title>
        <authorList>
            <person name="Lail K."/>
            <person name="Sikorski J."/>
            <person name="Saunders E."/>
            <person name="Lapidus A."/>
            <person name="Glavina Del Rio T."/>
            <person name="Copeland A."/>
            <person name="Tice H."/>
            <person name="Cheng J.-F."/>
            <person name="Lucas S."/>
            <person name="Nolan M."/>
            <person name="Bruce D."/>
            <person name="Goodwin L."/>
            <person name="Pitluck S."/>
            <person name="Ivanova N."/>
            <person name="Mavromatis K."/>
            <person name="Ovchinnikova G."/>
            <person name="Pati A."/>
            <person name="Chen A."/>
            <person name="Palaniappan K."/>
            <person name="Land M."/>
            <person name="Hauser L."/>
            <person name="Chang Y.-J."/>
            <person name="Jeffries C.D."/>
            <person name="Chain P."/>
            <person name="Brettin T."/>
            <person name="Detter J.C."/>
            <person name="Schuetze A."/>
            <person name="Rohde M."/>
            <person name="Tindall B.J."/>
            <person name="Goeker M."/>
            <person name="Bristow J."/>
            <person name="Eisen J.A."/>
            <person name="Markowitz V."/>
            <person name="Hugenholtz P."/>
            <person name="Kyrpides N.C."/>
            <person name="Klenk H.-P."/>
            <person name="Chen F."/>
        </authorList>
    </citation>
    <scope>NUCLEOTIDE SEQUENCE [LARGE SCALE GENOMIC DNA]</scope>
    <source>
        <strain evidence="4">ATCC 33905 / DSM 74 / LMG 10896 / Claus 1</strain>
    </source>
</reference>
<dbReference type="Gene3D" id="1.25.40.10">
    <property type="entry name" value="Tetratricopeptide repeat domain"/>
    <property type="match status" value="1"/>
</dbReference>
<proteinExistence type="predicted"/>
<dbReference type="InterPro" id="IPR011990">
    <property type="entry name" value="TPR-like_helical_dom_sf"/>
</dbReference>
<dbReference type="AlphaFoldDB" id="D2QUF0"/>
<dbReference type="Proteomes" id="UP000002028">
    <property type="component" value="Chromosome"/>
</dbReference>
<keyword evidence="2" id="KW-0732">Signal</keyword>
<dbReference type="PROSITE" id="PS50005">
    <property type="entry name" value="TPR"/>
    <property type="match status" value="1"/>
</dbReference>
<evidence type="ECO:0000256" key="1">
    <source>
        <dbReference type="PROSITE-ProRule" id="PRU00339"/>
    </source>
</evidence>
<keyword evidence="4" id="KW-1185">Reference proteome</keyword>
<dbReference type="SUPFAM" id="SSF48452">
    <property type="entry name" value="TPR-like"/>
    <property type="match status" value="1"/>
</dbReference>
<sequence>MRILLFSLLLLVCGNAAIAQTAKILDLERAQWFIKLGNTLREAKQYSQARQFLEDGLKGAQAAKNTYWTAAAYENLGLLFRDRNDASQASYYLNRALNLYQTGRIGGMSAKVIKQILGSFKNEQELYGGIDVGAKGVKLSIIALKFSSDGRPEFKVLRSESKNTNPATGTAAAFKETTEVVRLYLVDSLQKGRKLPANRIFVVGSSGLKTELDKQQKASDFLQQLHTGLGATWPDPVSFINAATEAELTVRGTIPESEWMSTAVMDIGSGNTKGGYFTSANTFEYTDYLGTGAMMRYIQESGKPVTDAAQSVYENEVRTAVSRDIGRKPEFQNRKRIYMLGGIVYALTTYLYPREINSPMVQFSYKDVVKLQEMAIKNYDVLTNPDLSGFDSDELYKKAQAEVRNVRERVFKRDELIAGATLLRGILEECRQNDPDNKEFVFHRNGVIGWISGYIIRKKEEEFKAEKDGEYQASMK</sequence>
<dbReference type="eggNOG" id="COG0457">
    <property type="taxonomic scope" value="Bacteria"/>
</dbReference>
<protein>
    <recommendedName>
        <fullName evidence="5">Tetratricopeptide repeat protein</fullName>
    </recommendedName>
</protein>
<feature type="chain" id="PRO_5003035747" description="Tetratricopeptide repeat protein" evidence="2">
    <location>
        <begin position="20"/>
        <end position="476"/>
    </location>
</feature>
<name>D2QUF0_SPILD</name>
<organism evidence="3 4">
    <name type="scientific">Spirosoma linguale (strain ATCC 33905 / DSM 74 / LMG 10896 / Claus 1)</name>
    <dbReference type="NCBI Taxonomy" id="504472"/>
    <lineage>
        <taxon>Bacteria</taxon>
        <taxon>Pseudomonadati</taxon>
        <taxon>Bacteroidota</taxon>
        <taxon>Cytophagia</taxon>
        <taxon>Cytophagales</taxon>
        <taxon>Cytophagaceae</taxon>
        <taxon>Spirosoma</taxon>
    </lineage>
</organism>
<evidence type="ECO:0000256" key="2">
    <source>
        <dbReference type="SAM" id="SignalP"/>
    </source>
</evidence>
<keyword evidence="1" id="KW-0802">TPR repeat</keyword>
<dbReference type="HOGENOM" id="CLU_574789_0_0_10"/>